<evidence type="ECO:0000313" key="2">
    <source>
        <dbReference type="EMBL" id="OAV93442.1"/>
    </source>
</evidence>
<evidence type="ECO:0000313" key="4">
    <source>
        <dbReference type="Proteomes" id="UP000005240"/>
    </source>
</evidence>
<organism evidence="2">
    <name type="scientific">Puccinia triticina (isolate 1-1 / race 1 (BBBD))</name>
    <name type="common">Brown leaf rust fungus</name>
    <dbReference type="NCBI Taxonomy" id="630390"/>
    <lineage>
        <taxon>Eukaryota</taxon>
        <taxon>Fungi</taxon>
        <taxon>Dikarya</taxon>
        <taxon>Basidiomycota</taxon>
        <taxon>Pucciniomycotina</taxon>
        <taxon>Pucciniomycetes</taxon>
        <taxon>Pucciniales</taxon>
        <taxon>Pucciniaceae</taxon>
        <taxon>Puccinia</taxon>
    </lineage>
</organism>
<reference evidence="2" key="1">
    <citation type="submission" date="2009-11" db="EMBL/GenBank/DDBJ databases">
        <authorList>
            <consortium name="The Broad Institute Genome Sequencing Platform"/>
            <person name="Ward D."/>
            <person name="Feldgarden M."/>
            <person name="Earl A."/>
            <person name="Young S.K."/>
            <person name="Zeng Q."/>
            <person name="Koehrsen M."/>
            <person name="Alvarado L."/>
            <person name="Berlin A."/>
            <person name="Bochicchio J."/>
            <person name="Borenstein D."/>
            <person name="Chapman S.B."/>
            <person name="Chen Z."/>
            <person name="Engels R."/>
            <person name="Freedman E."/>
            <person name="Gellesch M."/>
            <person name="Goldberg J."/>
            <person name="Griggs A."/>
            <person name="Gujja S."/>
            <person name="Heilman E."/>
            <person name="Heiman D."/>
            <person name="Hepburn T."/>
            <person name="Howarth C."/>
            <person name="Jen D."/>
            <person name="Larson L."/>
            <person name="Lewis B."/>
            <person name="Mehta T."/>
            <person name="Park D."/>
            <person name="Pearson M."/>
            <person name="Roberts A."/>
            <person name="Saif S."/>
            <person name="Shea T."/>
            <person name="Shenoy N."/>
            <person name="Sisk P."/>
            <person name="Stolte C."/>
            <person name="Sykes S."/>
            <person name="Thomson T."/>
            <person name="Walk T."/>
            <person name="White J."/>
            <person name="Yandava C."/>
            <person name="Izard J."/>
            <person name="Baranova O.V."/>
            <person name="Blanton J.M."/>
            <person name="Tanner A.C."/>
            <person name="Dewhirst F.E."/>
            <person name="Haas B."/>
            <person name="Nusbaum C."/>
            <person name="Birren B."/>
        </authorList>
    </citation>
    <scope>NUCLEOTIDE SEQUENCE [LARGE SCALE GENOMIC DNA]</scope>
    <source>
        <strain evidence="2">1-1 BBBD Race 1</strain>
    </source>
</reference>
<dbReference type="AlphaFoldDB" id="A0A180GM61"/>
<accession>A0A180GM61</accession>
<dbReference type="EMBL" id="ADAS02000051">
    <property type="protein sequence ID" value="OAV93442.1"/>
    <property type="molecule type" value="Genomic_DNA"/>
</dbReference>
<sequence length="244" mass="27612">MLHRERPSASSDPPPNALQTLTSAPSPQTDNSFVAQLLALQQTNLDAQQAADARALAAQEAETLICATTQQPTPLRPTTPPDNHIDLRRFCTSDGPTYLGPYQEMERFLAWIQAPKIFFDTKKVTATNDKIRIAGTLIKETNLLLVYSNKAKKYLENPWSKFKQTLFNVALTVRWRQGLKEKIHSLKMDPSETFAQYKTQARLSGGLPTEVRANILKFEILETTPFNYGRFSKRIWIFFNALPA</sequence>
<evidence type="ECO:0000313" key="3">
    <source>
        <dbReference type="EnsemblFungi" id="PTTG_01602-t43_1-p1"/>
    </source>
</evidence>
<dbReference type="Proteomes" id="UP000005240">
    <property type="component" value="Unassembled WGS sequence"/>
</dbReference>
<gene>
    <name evidence="2" type="ORF">PTTG_01602</name>
</gene>
<reference evidence="3" key="4">
    <citation type="submission" date="2025-05" db="UniProtKB">
        <authorList>
            <consortium name="EnsemblFungi"/>
        </authorList>
    </citation>
    <scope>IDENTIFICATION</scope>
    <source>
        <strain evidence="3">isolate 1-1 / race 1 (BBBD)</strain>
    </source>
</reference>
<dbReference type="EnsemblFungi" id="PTTG_01602-t43_1">
    <property type="protein sequence ID" value="PTTG_01602-t43_1-p1"/>
    <property type="gene ID" value="PTTG_01602"/>
</dbReference>
<proteinExistence type="predicted"/>
<reference evidence="2" key="2">
    <citation type="submission" date="2016-05" db="EMBL/GenBank/DDBJ databases">
        <title>Comparative analysis highlights variable genome content of wheat rusts and divergence of the mating loci.</title>
        <authorList>
            <person name="Cuomo C.A."/>
            <person name="Bakkeren G."/>
            <person name="Szabo L."/>
            <person name="Khalil H."/>
            <person name="Joly D."/>
            <person name="Goldberg J."/>
            <person name="Young S."/>
            <person name="Zeng Q."/>
            <person name="Fellers J."/>
        </authorList>
    </citation>
    <scope>NUCLEOTIDE SEQUENCE [LARGE SCALE GENOMIC DNA]</scope>
    <source>
        <strain evidence="2">1-1 BBBD Race 1</strain>
    </source>
</reference>
<dbReference type="VEuPathDB" id="FungiDB:PTTG_01602"/>
<name>A0A180GM61_PUCT1</name>
<evidence type="ECO:0000256" key="1">
    <source>
        <dbReference type="SAM" id="MobiDB-lite"/>
    </source>
</evidence>
<protein>
    <submittedName>
        <fullName evidence="2 3">Uncharacterized protein</fullName>
    </submittedName>
</protein>
<keyword evidence="4" id="KW-1185">Reference proteome</keyword>
<feature type="compositionally biased region" description="Polar residues" evidence="1">
    <location>
        <begin position="17"/>
        <end position="28"/>
    </location>
</feature>
<reference evidence="3 4" key="3">
    <citation type="journal article" date="2017" name="G3 (Bethesda)">
        <title>Comparative analysis highlights variable genome content of wheat rusts and divergence of the mating loci.</title>
        <authorList>
            <person name="Cuomo C.A."/>
            <person name="Bakkeren G."/>
            <person name="Khalil H.B."/>
            <person name="Panwar V."/>
            <person name="Joly D."/>
            <person name="Linning R."/>
            <person name="Sakthikumar S."/>
            <person name="Song X."/>
            <person name="Adiconis X."/>
            <person name="Fan L."/>
            <person name="Goldberg J.M."/>
            <person name="Levin J.Z."/>
            <person name="Young S."/>
            <person name="Zeng Q."/>
            <person name="Anikster Y."/>
            <person name="Bruce M."/>
            <person name="Wang M."/>
            <person name="Yin C."/>
            <person name="McCallum B."/>
            <person name="Szabo L.J."/>
            <person name="Hulbert S."/>
            <person name="Chen X."/>
            <person name="Fellers J.P."/>
        </authorList>
    </citation>
    <scope>NUCLEOTIDE SEQUENCE</scope>
    <source>
        <strain evidence="3">isolate 1-1 / race 1 (BBBD)</strain>
        <strain evidence="4">Isolate 1-1 / race 1 (BBBD)</strain>
    </source>
</reference>
<feature type="region of interest" description="Disordered" evidence="1">
    <location>
        <begin position="1"/>
        <end position="28"/>
    </location>
</feature>